<proteinExistence type="predicted"/>
<evidence type="ECO:0000313" key="3">
    <source>
        <dbReference type="EMBL" id="PKI51662.1"/>
    </source>
</evidence>
<dbReference type="Pfam" id="PF12776">
    <property type="entry name" value="Myb_DNA-bind_3"/>
    <property type="match status" value="1"/>
</dbReference>
<comment type="caution">
    <text evidence="3">The sequence shown here is derived from an EMBL/GenBank/DDBJ whole genome shotgun (WGS) entry which is preliminary data.</text>
</comment>
<organism evidence="3 4">
    <name type="scientific">Punica granatum</name>
    <name type="common">Pomegranate</name>
    <dbReference type="NCBI Taxonomy" id="22663"/>
    <lineage>
        <taxon>Eukaryota</taxon>
        <taxon>Viridiplantae</taxon>
        <taxon>Streptophyta</taxon>
        <taxon>Embryophyta</taxon>
        <taxon>Tracheophyta</taxon>
        <taxon>Spermatophyta</taxon>
        <taxon>Magnoliopsida</taxon>
        <taxon>eudicotyledons</taxon>
        <taxon>Gunneridae</taxon>
        <taxon>Pentapetalae</taxon>
        <taxon>rosids</taxon>
        <taxon>malvids</taxon>
        <taxon>Myrtales</taxon>
        <taxon>Lythraceae</taxon>
        <taxon>Punica</taxon>
    </lineage>
</organism>
<dbReference type="PANTHER" id="PTHR47584">
    <property type="match status" value="1"/>
</dbReference>
<keyword evidence="4" id="KW-1185">Reference proteome</keyword>
<feature type="domain" description="Peptidase A1" evidence="2">
    <location>
        <begin position="1"/>
        <end position="37"/>
    </location>
</feature>
<protein>
    <recommendedName>
        <fullName evidence="2">Peptidase A1 domain-containing protein</fullName>
    </recommendedName>
</protein>
<accession>A0A2I0J618</accession>
<dbReference type="InterPro" id="IPR024752">
    <property type="entry name" value="Myb/SANT-like_dom"/>
</dbReference>
<name>A0A2I0J618_PUNGR</name>
<dbReference type="InterPro" id="IPR021109">
    <property type="entry name" value="Peptidase_aspartic_dom_sf"/>
</dbReference>
<dbReference type="InterPro" id="IPR045026">
    <property type="entry name" value="LIMYB"/>
</dbReference>
<dbReference type="Gene3D" id="2.40.70.10">
    <property type="entry name" value="Acid Proteases"/>
    <property type="match status" value="1"/>
</dbReference>
<dbReference type="InterPro" id="IPR033121">
    <property type="entry name" value="PEPTIDASE_A1"/>
</dbReference>
<reference evidence="3 4" key="1">
    <citation type="submission" date="2017-11" db="EMBL/GenBank/DDBJ databases">
        <title>De-novo sequencing of pomegranate (Punica granatum L.) genome.</title>
        <authorList>
            <person name="Akparov Z."/>
            <person name="Amiraslanov A."/>
            <person name="Hajiyeva S."/>
            <person name="Abbasov M."/>
            <person name="Kaur K."/>
            <person name="Hamwieh A."/>
            <person name="Solovyev V."/>
            <person name="Salamov A."/>
            <person name="Braich B."/>
            <person name="Kosarev P."/>
            <person name="Mahmoud A."/>
            <person name="Hajiyev E."/>
            <person name="Babayeva S."/>
            <person name="Izzatullayeva V."/>
            <person name="Mammadov A."/>
            <person name="Mammadov A."/>
            <person name="Sharifova S."/>
            <person name="Ojaghi J."/>
            <person name="Eynullazada K."/>
            <person name="Bayramov B."/>
            <person name="Abdulazimova A."/>
            <person name="Shahmuradov I."/>
        </authorList>
    </citation>
    <scope>NUCLEOTIDE SEQUENCE [LARGE SCALE GENOMIC DNA]</scope>
    <source>
        <strain evidence="4">cv. AG2017</strain>
        <tissue evidence="3">Leaf</tissue>
    </source>
</reference>
<gene>
    <name evidence="3" type="ORF">CRG98_027964</name>
</gene>
<dbReference type="PROSITE" id="PS51767">
    <property type="entry name" value="PEPTIDASE_A1"/>
    <property type="match status" value="1"/>
</dbReference>
<dbReference type="AlphaFoldDB" id="A0A2I0J618"/>
<dbReference type="Proteomes" id="UP000233551">
    <property type="component" value="Unassembled WGS sequence"/>
</dbReference>
<dbReference type="PANTHER" id="PTHR47584:SF14">
    <property type="entry name" value="L10-INTERACTING MYB DOMAIN-CONTAINING PROTEIN-LIKE"/>
    <property type="match status" value="1"/>
</dbReference>
<evidence type="ECO:0000313" key="4">
    <source>
        <dbReference type="Proteomes" id="UP000233551"/>
    </source>
</evidence>
<evidence type="ECO:0000259" key="2">
    <source>
        <dbReference type="PROSITE" id="PS51767"/>
    </source>
</evidence>
<sequence length="410" mass="46934">MKQPPALGPHDIIVLGDTVLSNKLVVYDLKNQTVGWVDHDSSPHGKRTRRTLHRRLQLASSISDNEEGAKAWVSSTVGLYVCQRDWRLLDHCLWEIALCLREGDPSGIALSPTSSSLRTPPTDAFQPHLDTNMAPKGDNVLDWNESMELAFIHVLLEKFRRTHTTSWKQKDWEEMNAEMERQFPGVQLGIVKLSQECQRLKTTYKLFYALVHHTGVCWDMRKQTLSKRVPISGKNENYETFRSKGCKHYKLLCELFSSSTATCAFRISSTDPPRTAKRCGKQQVNLEEWSDESDDPWSDESDDPVHVVEEPIISESRRGVHERQSSRSSQLQECMELFKASFESRSESVSNKERHSIEAAMADLNELKSTVSMKEYLAGSLALKEETMRQVFMCYPEDARRAWLQTLIPN</sequence>
<dbReference type="SUPFAM" id="SSF50630">
    <property type="entry name" value="Acid proteases"/>
    <property type="match status" value="1"/>
</dbReference>
<dbReference type="STRING" id="22663.A0A2I0J618"/>
<evidence type="ECO:0000256" key="1">
    <source>
        <dbReference type="SAM" id="MobiDB-lite"/>
    </source>
</evidence>
<feature type="region of interest" description="Disordered" evidence="1">
    <location>
        <begin position="271"/>
        <end position="303"/>
    </location>
</feature>
<feature type="compositionally biased region" description="Acidic residues" evidence="1">
    <location>
        <begin position="288"/>
        <end position="302"/>
    </location>
</feature>
<dbReference type="EMBL" id="PGOL01002001">
    <property type="protein sequence ID" value="PKI51662.1"/>
    <property type="molecule type" value="Genomic_DNA"/>
</dbReference>